<proteinExistence type="predicted"/>
<gene>
    <name evidence="1" type="ORF">SC09_Contig25orf00869</name>
</gene>
<sequence>MKSRRISSGGFFLQTAGMRTDWRRIDMKQRIIDELKRIEQSYGVKIVYAVESGSRAWGFPSQDSDYDVRFIYVPKKEWYFSIEQERDVIEEPIHDLLDISGWELRKTLRLFKKSNPPLLEWLSSDIVYYEAFTTAEQLRKLRTEAFKPEASVYHYINMARRNVKDYLQGQEVKIKKYFYVLRPILACQWIEKHGTIPPMDFTVLMNELVAEPELKAEMETLLDRKRRGEELDLEARIDVIHQFIETEIERIMEAAKELKAEKKDMTPELNRLLLNTVEEVWKDGGS</sequence>
<protein>
    <recommendedName>
        <fullName evidence="3">Nucleotidyltransferase domain-containing protein</fullName>
    </recommendedName>
</protein>
<evidence type="ECO:0000313" key="2">
    <source>
        <dbReference type="Proteomes" id="UP000032247"/>
    </source>
</evidence>
<dbReference type="EMBL" id="JXBC01000004">
    <property type="protein sequence ID" value="KIU10968.1"/>
    <property type="molecule type" value="Genomic_DNA"/>
</dbReference>
<dbReference type="Proteomes" id="UP000032247">
    <property type="component" value="Unassembled WGS sequence"/>
</dbReference>
<dbReference type="PATRIC" id="fig|1423.173.peg.3084"/>
<evidence type="ECO:0000313" key="1">
    <source>
        <dbReference type="EMBL" id="KIU10968.1"/>
    </source>
</evidence>
<dbReference type="InterPro" id="IPR018775">
    <property type="entry name" value="RlaP"/>
</dbReference>
<dbReference type="STRING" id="483913.AN935_01640"/>
<comment type="caution">
    <text evidence="1">The sequence shown here is derived from an EMBL/GenBank/DDBJ whole genome shotgun (WGS) entry which is preliminary data.</text>
</comment>
<accession>A0A0D1INU7</accession>
<dbReference type="PANTHER" id="PTHR34817:SF2">
    <property type="entry name" value="NUCLEOTIDYLTRANSFERASE"/>
    <property type="match status" value="1"/>
</dbReference>
<dbReference type="AlphaFoldDB" id="A0A0D1INU7"/>
<organism evidence="1 2">
    <name type="scientific">Bacillus subtilis</name>
    <dbReference type="NCBI Taxonomy" id="1423"/>
    <lineage>
        <taxon>Bacteria</taxon>
        <taxon>Bacillati</taxon>
        <taxon>Bacillota</taxon>
        <taxon>Bacilli</taxon>
        <taxon>Bacillales</taxon>
        <taxon>Bacillaceae</taxon>
        <taxon>Bacillus</taxon>
    </lineage>
</organism>
<reference evidence="1 2" key="1">
    <citation type="submission" date="2014-12" db="EMBL/GenBank/DDBJ databases">
        <title>Comparative genome analysis of Bacillus coagulans HM-08, Clostridium butyricum HM-68, Bacillus subtilis HM-66 and Bacillus licheniformis BL-09.</title>
        <authorList>
            <person name="Zhang H."/>
        </authorList>
    </citation>
    <scope>NUCLEOTIDE SEQUENCE [LARGE SCALE GENOMIC DNA]</scope>
    <source>
        <strain evidence="1 2">HM-66</strain>
    </source>
</reference>
<name>A0A0D1INU7_BACIU</name>
<dbReference type="PANTHER" id="PTHR34817">
    <property type="entry name" value="NUCLEOTIDYLTRANSFERASE"/>
    <property type="match status" value="1"/>
</dbReference>
<dbReference type="Pfam" id="PF10127">
    <property type="entry name" value="RlaP"/>
    <property type="match status" value="1"/>
</dbReference>
<evidence type="ECO:0008006" key="3">
    <source>
        <dbReference type="Google" id="ProtNLM"/>
    </source>
</evidence>